<keyword evidence="3" id="KW-1185">Reference proteome</keyword>
<keyword evidence="1" id="KW-0812">Transmembrane</keyword>
<evidence type="ECO:0000313" key="3">
    <source>
        <dbReference type="Proteomes" id="UP000198515"/>
    </source>
</evidence>
<keyword evidence="1" id="KW-1133">Transmembrane helix</keyword>
<reference evidence="3" key="1">
    <citation type="submission" date="2016-08" db="EMBL/GenBank/DDBJ databases">
        <authorList>
            <person name="Varghese N."/>
            <person name="Submissions Spin"/>
        </authorList>
    </citation>
    <scope>NUCLEOTIDE SEQUENCE [LARGE SCALE GENOMIC DNA]</scope>
    <source>
        <strain evidence="3">REICA_142</strain>
    </source>
</reference>
<name>A0A1C4GBT9_9ENTR</name>
<proteinExistence type="predicted"/>
<organism evidence="2 3">
    <name type="scientific">Kosakonia oryziphila</name>
    <dbReference type="NCBI Taxonomy" id="1005667"/>
    <lineage>
        <taxon>Bacteria</taxon>
        <taxon>Pseudomonadati</taxon>
        <taxon>Pseudomonadota</taxon>
        <taxon>Gammaproteobacteria</taxon>
        <taxon>Enterobacterales</taxon>
        <taxon>Enterobacteriaceae</taxon>
        <taxon>Kosakonia</taxon>
    </lineage>
</organism>
<gene>
    <name evidence="2" type="ORF">GA0061070_106116</name>
</gene>
<feature type="transmembrane region" description="Helical" evidence="1">
    <location>
        <begin position="31"/>
        <end position="49"/>
    </location>
</feature>
<dbReference type="EMBL" id="FMBC01000061">
    <property type="protein sequence ID" value="SCC65668.1"/>
    <property type="molecule type" value="Genomic_DNA"/>
</dbReference>
<accession>A0A1C4GBT9</accession>
<dbReference type="Proteomes" id="UP000198515">
    <property type="component" value="Unassembled WGS sequence"/>
</dbReference>
<evidence type="ECO:0000313" key="2">
    <source>
        <dbReference type="EMBL" id="SCC65668.1"/>
    </source>
</evidence>
<sequence length="63" mass="6825">MKLTTAQKNFMQALQSGKTPSRNVNDKTAKALATIGLVKFVVMVGWVATKEGFAINLNDQEAV</sequence>
<evidence type="ECO:0000256" key="1">
    <source>
        <dbReference type="SAM" id="Phobius"/>
    </source>
</evidence>
<dbReference type="AlphaFoldDB" id="A0A1C4GBT9"/>
<protein>
    <submittedName>
        <fullName evidence="2">Uncharacterized protein</fullName>
    </submittedName>
</protein>
<keyword evidence="1" id="KW-0472">Membrane</keyword>
<dbReference type="RefSeq" id="WP_090138258.1">
    <property type="nucleotide sequence ID" value="NZ_FMBC01000061.1"/>
</dbReference>